<evidence type="ECO:0000256" key="1">
    <source>
        <dbReference type="SAM" id="MobiDB-lite"/>
    </source>
</evidence>
<reference evidence="2 3" key="1">
    <citation type="submission" date="2012-06" db="EMBL/GenBank/DDBJ databases">
        <authorList>
            <person name="Kim M.S."/>
            <person name="Cha K.E."/>
            <person name="Kim Y.D."/>
            <person name="Myung H."/>
        </authorList>
    </citation>
    <scope>NUCLEOTIDE SEQUENCE [LARGE SCALE GENOMIC DNA]</scope>
</reference>
<feature type="compositionally biased region" description="Acidic residues" evidence="1">
    <location>
        <begin position="854"/>
        <end position="872"/>
    </location>
</feature>
<dbReference type="GeneID" id="40094071"/>
<dbReference type="EMBL" id="JX233784">
    <property type="protein sequence ID" value="AFO71051.1"/>
    <property type="molecule type" value="Genomic_DNA"/>
</dbReference>
<proteinExistence type="predicted"/>
<evidence type="ECO:0000313" key="2">
    <source>
        <dbReference type="EMBL" id="AFO71051.1"/>
    </source>
</evidence>
<feature type="compositionally biased region" description="Gly residues" evidence="1">
    <location>
        <begin position="814"/>
        <end position="823"/>
    </location>
</feature>
<dbReference type="KEGG" id="vg:40094071"/>
<protein>
    <recommendedName>
        <fullName evidence="4">Virion structural protein</fullName>
    </recommendedName>
</protein>
<evidence type="ECO:0008006" key="4">
    <source>
        <dbReference type="Google" id="ProtNLM"/>
    </source>
</evidence>
<dbReference type="Proteomes" id="UP000232534">
    <property type="component" value="Segment"/>
</dbReference>
<keyword evidence="3" id="KW-1185">Reference proteome</keyword>
<feature type="compositionally biased region" description="Acidic residues" evidence="1">
    <location>
        <begin position="881"/>
        <end position="896"/>
    </location>
</feature>
<feature type="region of interest" description="Disordered" evidence="1">
    <location>
        <begin position="809"/>
        <end position="896"/>
    </location>
</feature>
<accession>I7DAZ3</accession>
<name>I7DAZ3_9CAUD</name>
<dbReference type="RefSeq" id="YP_009617532.1">
    <property type="nucleotide sequence ID" value="NC_042060.1"/>
</dbReference>
<organism evidence="2 3">
    <name type="scientific">Pseudomonas phage PA7</name>
    <dbReference type="NCBI Taxonomy" id="347330"/>
    <lineage>
        <taxon>Viruses</taxon>
        <taxon>Duplodnaviria</taxon>
        <taxon>Heunggongvirae</taxon>
        <taxon>Uroviricota</taxon>
        <taxon>Caudoviricetes</taxon>
        <taxon>Chimalliviridae</taxon>
        <taxon>Phikzvirus</taxon>
        <taxon>Phikzvirus PA7</taxon>
    </lineage>
</organism>
<sequence length="896" mass="100321">MAIPGVNEGRYEPLANLQVGGQYPTPLAATIAKLRHDPKEAGASTNNPRIVVDQHQLQKLSRETSQNIIDSDSIMQVLPDLELTETVLVGSILSPKDLAEADLTFYCDQDIFDSEIGRLLIEPVERYFKQDYKINERLDLMLRDILYHKGSSVLAVLPENVLDAIVNGRREVSMESYAMVRNNLNKGRPLGILGHPTNSRISMEGHNLNNDNSNYICGDKLLSVTDNIDVLKAPHLSNRIRRKLITNKLRKYNTSLVSIATETHHFTNDQINELYQKSRGGVEYTQVISSPKFMGRSSVGHPLILPLPSEAVIPVYVPGRPYEHVGYFLLVDLNGYPVCKEATRDFYGELQSGWQNGRSQDNSSEILRLTRDALGINKSNYTELEQHQINDAYAGIIVNELQNRLRNGMYDEELEVGLDEEIKRIMLYRSWKGKQTQLVFIPAEMMVYVAFNYNRHGIGETQLERSKLLATMRSTLLMADVMGGMRNAVGRKRVTIHLDPDDPDPEDTVQHVQSSIMEMAHRGFPLASPDPSQAMDSLMRSGYDFKIDPGDNPGYASTAVDFDDYNTNVQAGNPELQDRLRRMHISSMGVPPEKVDPMTSPDFATGLVQNDLVFSRRVREYQREFCNKITKLVKIFSANSSIIRKEMVEIISANVGMLDTPIFKDLSVDEVIDEFIESIYVTLPAPDNTQHTRQIDALEEYSRLLDLVLSAKITPDLFSDEMLGVSGAAEKYLAAAKSYFLRQFIAEQNILPETKVLEELDGDDKPAFSLLDWLNNIQKTQGSAFLEFIKGEAEIKKRLDAEYKKYRSDMDELTGGGSGGYGDFGSDMDDSSDDLGSGGNKMEAGFDTQAGYDDLSESELTPTDEDEVDMEGLSDPAAAAEAEELEDESTESDEIG</sequence>
<evidence type="ECO:0000313" key="3">
    <source>
        <dbReference type="Proteomes" id="UP000232534"/>
    </source>
</evidence>